<evidence type="ECO:0000313" key="1">
    <source>
        <dbReference type="EMBL" id="MPC62908.1"/>
    </source>
</evidence>
<comment type="caution">
    <text evidence="1">The sequence shown here is derived from an EMBL/GenBank/DDBJ whole genome shotgun (WGS) entry which is preliminary data.</text>
</comment>
<name>A0A5B7H149_PORTR</name>
<accession>A0A5B7H149</accession>
<dbReference type="Proteomes" id="UP000324222">
    <property type="component" value="Unassembled WGS sequence"/>
</dbReference>
<dbReference type="AlphaFoldDB" id="A0A5B7H149"/>
<keyword evidence="2" id="KW-1185">Reference proteome</keyword>
<reference evidence="1 2" key="1">
    <citation type="submission" date="2019-05" db="EMBL/GenBank/DDBJ databases">
        <title>Another draft genome of Portunus trituberculatus and its Hox gene families provides insights of decapod evolution.</title>
        <authorList>
            <person name="Jeong J.-H."/>
            <person name="Song I."/>
            <person name="Kim S."/>
            <person name="Choi T."/>
            <person name="Kim D."/>
            <person name="Ryu S."/>
            <person name="Kim W."/>
        </authorList>
    </citation>
    <scope>NUCLEOTIDE SEQUENCE [LARGE SCALE GENOMIC DNA]</scope>
    <source>
        <tissue evidence="1">Muscle</tissue>
    </source>
</reference>
<dbReference type="OrthoDB" id="6484170at2759"/>
<organism evidence="1 2">
    <name type="scientific">Portunus trituberculatus</name>
    <name type="common">Swimming crab</name>
    <name type="synonym">Neptunus trituberculatus</name>
    <dbReference type="NCBI Taxonomy" id="210409"/>
    <lineage>
        <taxon>Eukaryota</taxon>
        <taxon>Metazoa</taxon>
        <taxon>Ecdysozoa</taxon>
        <taxon>Arthropoda</taxon>
        <taxon>Crustacea</taxon>
        <taxon>Multicrustacea</taxon>
        <taxon>Malacostraca</taxon>
        <taxon>Eumalacostraca</taxon>
        <taxon>Eucarida</taxon>
        <taxon>Decapoda</taxon>
        <taxon>Pleocyemata</taxon>
        <taxon>Brachyura</taxon>
        <taxon>Eubrachyura</taxon>
        <taxon>Portunoidea</taxon>
        <taxon>Portunidae</taxon>
        <taxon>Portuninae</taxon>
        <taxon>Portunus</taxon>
    </lineage>
</organism>
<proteinExistence type="predicted"/>
<gene>
    <name evidence="1" type="ORF">E2C01_056999</name>
</gene>
<evidence type="ECO:0000313" key="2">
    <source>
        <dbReference type="Proteomes" id="UP000324222"/>
    </source>
</evidence>
<sequence length="88" mass="9649">MCLVDYNTHQPSEHNTCTAAAAYMEACGMNSIPIKIPSYCVQYAMVVYGGEPPFSMPVVATVNNQIFTDAANIDKALDHVTFSKYSYS</sequence>
<dbReference type="EMBL" id="VSRR010020193">
    <property type="protein sequence ID" value="MPC62908.1"/>
    <property type="molecule type" value="Genomic_DNA"/>
</dbReference>
<protein>
    <submittedName>
        <fullName evidence="1">Uncharacterized protein</fullName>
    </submittedName>
</protein>